<proteinExistence type="predicted"/>
<sequence length="91" mass="10244">MDAFLFKGSSRAERLIVREPESGFWRQFDNDGLNAEVFLKQLLDRAVLLLLLPPSVSEDFSKTPHGTDPDKTTTGLWPGAVRLQTQIDVKD</sequence>
<evidence type="ECO:0000313" key="2">
    <source>
        <dbReference type="Proteomes" id="UP001497482"/>
    </source>
</evidence>
<name>A0AAV2LS37_KNICA</name>
<keyword evidence="2" id="KW-1185">Reference proteome</keyword>
<reference evidence="1 2" key="1">
    <citation type="submission" date="2024-04" db="EMBL/GenBank/DDBJ databases">
        <authorList>
            <person name="Waldvogel A.-M."/>
            <person name="Schoenle A."/>
        </authorList>
    </citation>
    <scope>NUCLEOTIDE SEQUENCE [LARGE SCALE GENOMIC DNA]</scope>
</reference>
<dbReference type="AlphaFoldDB" id="A0AAV2LS37"/>
<dbReference type="EMBL" id="OZ035826">
    <property type="protein sequence ID" value="CAL1603356.1"/>
    <property type="molecule type" value="Genomic_DNA"/>
</dbReference>
<evidence type="ECO:0000313" key="1">
    <source>
        <dbReference type="EMBL" id="CAL1603356.1"/>
    </source>
</evidence>
<protein>
    <submittedName>
        <fullName evidence="1">Uncharacterized protein</fullName>
    </submittedName>
</protein>
<gene>
    <name evidence="1" type="ORF">KC01_LOCUS31048</name>
</gene>
<accession>A0AAV2LS37</accession>
<organism evidence="1 2">
    <name type="scientific">Knipowitschia caucasica</name>
    <name type="common">Caucasian dwarf goby</name>
    <name type="synonym">Pomatoschistus caucasicus</name>
    <dbReference type="NCBI Taxonomy" id="637954"/>
    <lineage>
        <taxon>Eukaryota</taxon>
        <taxon>Metazoa</taxon>
        <taxon>Chordata</taxon>
        <taxon>Craniata</taxon>
        <taxon>Vertebrata</taxon>
        <taxon>Euteleostomi</taxon>
        <taxon>Actinopterygii</taxon>
        <taxon>Neopterygii</taxon>
        <taxon>Teleostei</taxon>
        <taxon>Neoteleostei</taxon>
        <taxon>Acanthomorphata</taxon>
        <taxon>Gobiaria</taxon>
        <taxon>Gobiiformes</taxon>
        <taxon>Gobioidei</taxon>
        <taxon>Gobiidae</taxon>
        <taxon>Gobiinae</taxon>
        <taxon>Knipowitschia</taxon>
    </lineage>
</organism>
<dbReference type="Proteomes" id="UP001497482">
    <property type="component" value="Chromosome 4"/>
</dbReference>